<evidence type="ECO:0000313" key="6">
    <source>
        <dbReference type="Proteomes" id="UP000830198"/>
    </source>
</evidence>
<dbReference type="Gene3D" id="2.170.130.10">
    <property type="entry name" value="TonB-dependent receptor, plug domain"/>
    <property type="match status" value="1"/>
</dbReference>
<proteinExistence type="predicted"/>
<name>A0ABY4I0I7_CHIFI</name>
<dbReference type="Gene3D" id="3.55.50.30">
    <property type="match status" value="1"/>
</dbReference>
<dbReference type="InterPro" id="IPR012910">
    <property type="entry name" value="Plug_dom"/>
</dbReference>
<dbReference type="SUPFAM" id="SSF49464">
    <property type="entry name" value="Carboxypeptidase regulatory domain-like"/>
    <property type="match status" value="1"/>
</dbReference>
<evidence type="ECO:0000313" key="5">
    <source>
        <dbReference type="EMBL" id="UPK69591.1"/>
    </source>
</evidence>
<accession>A0ABY4I0I7</accession>
<keyword evidence="2" id="KW-0472">Membrane</keyword>
<feature type="domain" description="TonB-dependent receptor plug" evidence="4">
    <location>
        <begin position="218"/>
        <end position="304"/>
    </location>
</feature>
<keyword evidence="3" id="KW-0998">Cell outer membrane</keyword>
<dbReference type="Pfam" id="PF07715">
    <property type="entry name" value="Plug"/>
    <property type="match status" value="1"/>
</dbReference>
<dbReference type="EMBL" id="CP095855">
    <property type="protein sequence ID" value="UPK69591.1"/>
    <property type="molecule type" value="Genomic_DNA"/>
</dbReference>
<dbReference type="RefSeq" id="WP_247811875.1">
    <property type="nucleotide sequence ID" value="NZ_CP095855.1"/>
</dbReference>
<reference evidence="5 6" key="1">
    <citation type="submission" date="2022-04" db="EMBL/GenBank/DDBJ databases">
        <title>The arsenic-methylating capacity of Chitinophaga filiformis YT5 during chitin decomposition.</title>
        <authorList>
            <person name="Chen G."/>
            <person name="Liang Y."/>
        </authorList>
    </citation>
    <scope>NUCLEOTIDE SEQUENCE [LARGE SCALE GENOMIC DNA]</scope>
    <source>
        <strain evidence="5 6">YT5</strain>
    </source>
</reference>
<protein>
    <submittedName>
        <fullName evidence="5">TonB-dependent receptor</fullName>
    </submittedName>
</protein>
<gene>
    <name evidence="5" type="ORF">MYF79_32010</name>
</gene>
<keyword evidence="6" id="KW-1185">Reference proteome</keyword>
<dbReference type="InterPro" id="IPR008969">
    <property type="entry name" value="CarboxyPept-like_regulatory"/>
</dbReference>
<comment type="subcellular location">
    <subcellularLocation>
        <location evidence="1">Cell outer membrane</location>
    </subcellularLocation>
</comment>
<dbReference type="InterPro" id="IPR037066">
    <property type="entry name" value="Plug_dom_sf"/>
</dbReference>
<organism evidence="5 6">
    <name type="scientific">Chitinophaga filiformis</name>
    <name type="common">Myxococcus filiformis</name>
    <name type="synonym">Flexibacter filiformis</name>
    <dbReference type="NCBI Taxonomy" id="104663"/>
    <lineage>
        <taxon>Bacteria</taxon>
        <taxon>Pseudomonadati</taxon>
        <taxon>Bacteroidota</taxon>
        <taxon>Chitinophagia</taxon>
        <taxon>Chitinophagales</taxon>
        <taxon>Chitinophagaceae</taxon>
        <taxon>Chitinophaga</taxon>
    </lineage>
</organism>
<dbReference type="Proteomes" id="UP000830198">
    <property type="component" value="Chromosome"/>
</dbReference>
<dbReference type="InterPro" id="IPR036942">
    <property type="entry name" value="Beta-barrel_TonB_sf"/>
</dbReference>
<evidence type="ECO:0000256" key="2">
    <source>
        <dbReference type="ARBA" id="ARBA00023136"/>
    </source>
</evidence>
<dbReference type="Gene3D" id="2.60.40.1120">
    <property type="entry name" value="Carboxypeptidase-like, regulatory domain"/>
    <property type="match status" value="1"/>
</dbReference>
<keyword evidence="5" id="KW-0675">Receptor</keyword>
<evidence type="ECO:0000259" key="4">
    <source>
        <dbReference type="Pfam" id="PF07715"/>
    </source>
</evidence>
<sequence length="881" mass="98639">MMSLFGRMLLGTLLICIPVLASSGWDWRTRVSVAVKDQPLETICIILEKQYGIHFSYSKNVVDLSPLVTVNIHNRPLKKALEDIFEPFDIHFARIGDQIVLTFKKHPTQTISGYVQDYTTGEKLIGATVYSPVQRVGTTTNQFGFFSLTLPRDTISLLVSYIGYKPGRLPVRKSQTDPVIVPLQSQNSLPEVVILTDTLRQQQEQAPLSKLNMSQADMKAMPRLLGEADMMRAIGALPGVSGGLEGGGGLNVRGGSPDQNLVLLDGTPIFSVSHLFGIFSVFNPDIVKSADFYKGAFPARYGGRLSSVVDIALKDGDMQQYHGEAAIGLIAAKAMVEGPIKKGKTSFVVSGRRSHLDALLNDLKLNGEAEEPDNKAYVYFYDANLKVNHIFSEKDRLYLSGYVGQDMLKVTYREGRKGDTAGTSTYYADSRSRFVWGNYTGTLRWNHVFSPKLFANITSTYSQYHFSTEYNYDYNPLNTADTSIAYGKYYSSITDIVGRADFEYRPKPNHTIKFGAGAITHIFNPGVSLFEDAGGGQPALDTTYNDGASTGQEILLYAEDEWKASQSLWINAGVHASSFLVDGRFYHSVQPRLGARYLLPHKWVVKASYTHMTQYLHLLTNSTINSPTDLWVPSTGKVQPMFSRQGSVGIAKSSRHRMYTMSLELYYKTMDHVIEYNEPVSPFSGAGTHWDELVAIGKGRSYGGEIMLEKKKGTTRGWIGYTLAWSNRTFPTVNGGKPFPYKYDRRHDIEAVLTQRLGKRWELSATWEFTTGLPLTLPTASFEGIGDASPFDPPGKDPIIDHIGDRNKYRTSSMHRLDISATYSKKKKLWTKSWTFSLYNAYNQRNPYSYYMVTDTEKQERYLAEVSILPILPSVTYAIKF</sequence>
<evidence type="ECO:0000256" key="1">
    <source>
        <dbReference type="ARBA" id="ARBA00004442"/>
    </source>
</evidence>
<dbReference type="SUPFAM" id="SSF56935">
    <property type="entry name" value="Porins"/>
    <property type="match status" value="1"/>
</dbReference>
<dbReference type="Pfam" id="PF13715">
    <property type="entry name" value="CarbopepD_reg_2"/>
    <property type="match status" value="1"/>
</dbReference>
<evidence type="ECO:0000256" key="3">
    <source>
        <dbReference type="ARBA" id="ARBA00023237"/>
    </source>
</evidence>
<dbReference type="Gene3D" id="2.40.170.20">
    <property type="entry name" value="TonB-dependent receptor, beta-barrel domain"/>
    <property type="match status" value="1"/>
</dbReference>